<geneLocation type="plasmid" evidence="1 2">
    <name>p2-125</name>
</geneLocation>
<protein>
    <recommendedName>
        <fullName evidence="3">Plasmid SOS inhibition protein A</fullName>
    </recommendedName>
</protein>
<evidence type="ECO:0000313" key="2">
    <source>
        <dbReference type="Proteomes" id="UP000317572"/>
    </source>
</evidence>
<evidence type="ECO:0008006" key="3">
    <source>
        <dbReference type="Google" id="ProtNLM"/>
    </source>
</evidence>
<dbReference type="EMBL" id="CP033895">
    <property type="protein sequence ID" value="QDL35822.1"/>
    <property type="molecule type" value="Genomic_DNA"/>
</dbReference>
<gene>
    <name evidence="1" type="ORF">EGO53_29090</name>
</gene>
<accession>A0A515D5Z4</accession>
<dbReference type="AlphaFoldDB" id="A0A515D5Z4"/>
<keyword evidence="1" id="KW-0614">Plasmid</keyword>
<sequence length="258" mass="29901">MAAGKAGGRAADGRALPVIPPHLALVPWHPYRQAVWQAIAQVEARREAGRRLSAYPYATAFFRQLTGRLTISAKDIRMIDVTYRPGDRRRATRKEDYIDALDTLIASRGEHCYSPLPGDTRDTLFPEVNRRRRQRFEHRLTMKHTRQARIDDNIRQHKRRRYQVRKAQAEIELTFITPGELNRWVRRAKQQGIADCDLFGLVQAWTSRFPCLAELDCYLWSARPFWENCLQVSLINGDLSDADRADNDARIPNRLMCC</sequence>
<dbReference type="InterPro" id="IPR009713">
    <property type="entry name" value="Uncharacterised_PsiA"/>
</dbReference>
<organism evidence="1 2">
    <name type="scientific">Serratia liquefaciens</name>
    <dbReference type="NCBI Taxonomy" id="614"/>
    <lineage>
        <taxon>Bacteria</taxon>
        <taxon>Pseudomonadati</taxon>
        <taxon>Pseudomonadota</taxon>
        <taxon>Gammaproteobacteria</taxon>
        <taxon>Enterobacterales</taxon>
        <taxon>Yersiniaceae</taxon>
        <taxon>Serratia</taxon>
    </lineage>
</organism>
<reference evidence="1 2" key="1">
    <citation type="submission" date="2018-11" db="EMBL/GenBank/DDBJ databases">
        <title>The first complete genome of Serratia liquefaciens isolated from metalophyte plant revel distinctness adaptive mechanisms in an extreme habitat.</title>
        <authorList>
            <person name="Caneschi W.L."/>
            <person name="Sanchez A.B."/>
            <person name="Felestrino E.B."/>
            <person name="Assis R.A.B."/>
            <person name="Lemes C.G.C."/>
            <person name="Cordeiro I.F."/>
            <person name="Fonseca N.P."/>
            <person name="Villa M."/>
            <person name="Vieira I.T."/>
            <person name="Moraes L.A."/>
            <person name="Kamino L.H.Y."/>
            <person name="do Carmo F."/>
            <person name="Garcia C.M."/>
            <person name="Almeida N.F."/>
            <person name="Silva R.S."/>
            <person name="Ferro J.A."/>
            <person name="Ferro M.I.T."/>
            <person name="Varani A.M."/>
            <person name="Ferreira R.M."/>
            <person name="dos Santos V.L."/>
            <person name="Silva U.C."/>
            <person name="Setubal J.C."/>
            <person name="Moreira L.M."/>
        </authorList>
    </citation>
    <scope>NUCLEOTIDE SEQUENCE [LARGE SCALE GENOMIC DNA]</scope>
    <source>
        <strain evidence="1 2">FG3</strain>
        <plasmid evidence="1 2">p2-125</plasmid>
    </source>
</reference>
<dbReference type="Proteomes" id="UP000317572">
    <property type="component" value="Plasmid p2-125"/>
</dbReference>
<proteinExistence type="predicted"/>
<name>A0A515D5Z4_SERLI</name>
<evidence type="ECO:0000313" key="1">
    <source>
        <dbReference type="EMBL" id="QDL35822.1"/>
    </source>
</evidence>
<dbReference type="Pfam" id="PF06952">
    <property type="entry name" value="PsiA"/>
    <property type="match status" value="1"/>
</dbReference>